<organism evidence="1 2">
    <name type="scientific">Erwinia phage vB_EamM_Alexandra</name>
    <dbReference type="NCBI Taxonomy" id="2201424"/>
    <lineage>
        <taxon>Viruses</taxon>
        <taxon>Duplodnaviria</taxon>
        <taxon>Heunggongvirae</taxon>
        <taxon>Uroviricota</taxon>
        <taxon>Caudoviricetes</taxon>
        <taxon>Alexandravirus</taxon>
        <taxon>Alexandravirus alexandra</taxon>
    </lineage>
</organism>
<keyword evidence="2" id="KW-1185">Reference proteome</keyword>
<reference evidence="1 2" key="1">
    <citation type="submission" date="2018-04" db="EMBL/GenBank/DDBJ databases">
        <authorList>
            <person name="Go L.Y."/>
            <person name="Mitchell J.A."/>
        </authorList>
    </citation>
    <scope>NUCLEOTIDE SEQUENCE [LARGE SCALE GENOMIC DNA]</scope>
</reference>
<evidence type="ECO:0000313" key="1">
    <source>
        <dbReference type="EMBL" id="AWY08503.1"/>
    </source>
</evidence>
<proteinExistence type="predicted"/>
<evidence type="ECO:0000313" key="2">
    <source>
        <dbReference type="Proteomes" id="UP000251795"/>
    </source>
</evidence>
<name>A0A2Z4QEU7_9CAUD</name>
<accession>A0A2Z4QEU7</accession>
<dbReference type="Proteomes" id="UP000251795">
    <property type="component" value="Segment"/>
</dbReference>
<dbReference type="EMBL" id="MH248138">
    <property type="protein sequence ID" value="AWY08503.1"/>
    <property type="molecule type" value="Genomic_DNA"/>
</dbReference>
<protein>
    <submittedName>
        <fullName evidence="1">Uncharacterized protein</fullName>
    </submittedName>
</protein>
<gene>
    <name evidence="1" type="ORF">Alexandra_243</name>
</gene>
<sequence>MTDQVNVFEDQGSWEDFGSAVYEEFRLNTMTGASSASQIPEVGPNEDVKHAMTYHTLSEQSDKVVLDILINEVALAEGESRNYDAAGLDAAVRKVVALYQARARDLNCHITGQYLSEENNVVGALLRVYRNDDFPCTGHPEMMHGKPIGMFHCDKCHQMQVAGSFHLPMENDNG</sequence>